<keyword evidence="1" id="KW-0418">Kinase</keyword>
<evidence type="ECO:0000313" key="2">
    <source>
        <dbReference type="Proteomes" id="UP000749040"/>
    </source>
</evidence>
<name>A0ABS2TKA7_9ACTN</name>
<gene>
    <name evidence="1" type="ORF">ITX44_04305</name>
</gene>
<dbReference type="EMBL" id="JADKYB010000002">
    <property type="protein sequence ID" value="MBM9503766.1"/>
    <property type="molecule type" value="Genomic_DNA"/>
</dbReference>
<dbReference type="RefSeq" id="WP_205355628.1">
    <property type="nucleotide sequence ID" value="NZ_JADKYB010000002.1"/>
</dbReference>
<keyword evidence="2" id="KW-1185">Reference proteome</keyword>
<organism evidence="1 2">
    <name type="scientific">Actinacidiphila acididurans</name>
    <dbReference type="NCBI Taxonomy" id="2784346"/>
    <lineage>
        <taxon>Bacteria</taxon>
        <taxon>Bacillati</taxon>
        <taxon>Actinomycetota</taxon>
        <taxon>Actinomycetes</taxon>
        <taxon>Kitasatosporales</taxon>
        <taxon>Streptomycetaceae</taxon>
        <taxon>Actinacidiphila</taxon>
    </lineage>
</organism>
<dbReference type="Gene3D" id="3.90.1200.10">
    <property type="match status" value="1"/>
</dbReference>
<comment type="caution">
    <text evidence="1">The sequence shown here is derived from an EMBL/GenBank/DDBJ whole genome shotgun (WGS) entry which is preliminary data.</text>
</comment>
<protein>
    <submittedName>
        <fullName evidence="1">Protein kinase</fullName>
    </submittedName>
</protein>
<proteinExistence type="predicted"/>
<dbReference type="GO" id="GO:0016301">
    <property type="term" value="F:kinase activity"/>
    <property type="evidence" value="ECO:0007669"/>
    <property type="project" value="UniProtKB-KW"/>
</dbReference>
<dbReference type="Proteomes" id="UP000749040">
    <property type="component" value="Unassembled WGS sequence"/>
</dbReference>
<keyword evidence="1" id="KW-0808">Transferase</keyword>
<reference evidence="1 2" key="1">
    <citation type="submission" date="2021-01" db="EMBL/GenBank/DDBJ databases">
        <title>Streptomyces acididurans sp. nov., isolated from a peat swamp forest soil.</title>
        <authorList>
            <person name="Chantavorakit T."/>
            <person name="Duangmal K."/>
        </authorList>
    </citation>
    <scope>NUCLEOTIDE SEQUENCE [LARGE SCALE GENOMIC DNA]</scope>
    <source>
        <strain evidence="1 2">KK5PA1</strain>
    </source>
</reference>
<accession>A0ABS2TKA7</accession>
<dbReference type="SUPFAM" id="SSF56112">
    <property type="entry name" value="Protein kinase-like (PK-like)"/>
    <property type="match status" value="1"/>
</dbReference>
<sequence length="264" mass="29176">MTPDPEFRALIEPHTGIVSEIRRTKYGFSSDLTAVVECEKGPFFVKAMHNRPGGRRDSITRERLINPFVQPISPALRWHAQDERWIVLGFEAVEGRPSDLAPGSPDLPIVVELVNALGGLPLPAVAGDWPETRWDRFARDAAEAELFRGDTLLHTDINPDNVLIGARNGWLVDWAWPTRGAAFIDPATLVFQLVAAGHSAEAAEGWVADCPAWRTADPKAIDAYAAASLRMQQRFAERRPDAEWLGAMVKAAQEWVTHRGVSVS</sequence>
<dbReference type="InterPro" id="IPR011009">
    <property type="entry name" value="Kinase-like_dom_sf"/>
</dbReference>
<evidence type="ECO:0000313" key="1">
    <source>
        <dbReference type="EMBL" id="MBM9503766.1"/>
    </source>
</evidence>